<dbReference type="Proteomes" id="UP000821866">
    <property type="component" value="Chromosome 3"/>
</dbReference>
<gene>
    <name evidence="11" type="ORF">HPB51_024409</name>
</gene>
<protein>
    <recommendedName>
        <fullName evidence="8">Carboxylic ester hydrolase</fullName>
        <ecNumber evidence="8">3.1.1.-</ecNumber>
    </recommendedName>
</protein>
<comment type="catalytic activity">
    <reaction evidence="6">
        <text>acetylcholine + H2O = choline + acetate + H(+)</text>
        <dbReference type="Rhea" id="RHEA:17561"/>
        <dbReference type="ChEBI" id="CHEBI:15354"/>
        <dbReference type="ChEBI" id="CHEBI:15355"/>
        <dbReference type="ChEBI" id="CHEBI:15377"/>
        <dbReference type="ChEBI" id="CHEBI:15378"/>
        <dbReference type="ChEBI" id="CHEBI:30089"/>
        <dbReference type="EC" id="3.1.1.7"/>
    </reaction>
</comment>
<feature type="region of interest" description="Disordered" evidence="9">
    <location>
        <begin position="514"/>
        <end position="544"/>
    </location>
</feature>
<dbReference type="EC" id="3.1.1.-" evidence="8"/>
<keyword evidence="8" id="KW-0732">Signal</keyword>
<dbReference type="GO" id="GO:0003990">
    <property type="term" value="F:acetylcholinesterase activity"/>
    <property type="evidence" value="ECO:0007669"/>
    <property type="project" value="UniProtKB-EC"/>
</dbReference>
<name>A0A9J6EDA1_RHIMP</name>
<keyword evidence="4" id="KW-1015">Disulfide bond</keyword>
<dbReference type="GO" id="GO:0019695">
    <property type="term" value="P:choline metabolic process"/>
    <property type="evidence" value="ECO:0007669"/>
    <property type="project" value="TreeGrafter"/>
</dbReference>
<evidence type="ECO:0000256" key="1">
    <source>
        <dbReference type="ARBA" id="ARBA00005964"/>
    </source>
</evidence>
<evidence type="ECO:0000256" key="3">
    <source>
        <dbReference type="ARBA" id="ARBA00022801"/>
    </source>
</evidence>
<reference evidence="11" key="2">
    <citation type="submission" date="2021-09" db="EMBL/GenBank/DDBJ databases">
        <authorList>
            <person name="Jia N."/>
            <person name="Wang J."/>
            <person name="Shi W."/>
            <person name="Du L."/>
            <person name="Sun Y."/>
            <person name="Zhan W."/>
            <person name="Jiang J."/>
            <person name="Wang Q."/>
            <person name="Zhang B."/>
            <person name="Ji P."/>
            <person name="Sakyi L.B."/>
            <person name="Cui X."/>
            <person name="Yuan T."/>
            <person name="Jiang B."/>
            <person name="Yang W."/>
            <person name="Lam T.T.-Y."/>
            <person name="Chang Q."/>
            <person name="Ding S."/>
            <person name="Wang X."/>
            <person name="Zhu J."/>
            <person name="Ruan X."/>
            <person name="Zhao L."/>
            <person name="Wei J."/>
            <person name="Que T."/>
            <person name="Du C."/>
            <person name="Cheng J."/>
            <person name="Dai P."/>
            <person name="Han X."/>
            <person name="Huang E."/>
            <person name="Gao Y."/>
            <person name="Liu J."/>
            <person name="Shao H."/>
            <person name="Ye R."/>
            <person name="Li L."/>
            <person name="Wei W."/>
            <person name="Wang X."/>
            <person name="Wang C."/>
            <person name="Huo Q."/>
            <person name="Li W."/>
            <person name="Guo W."/>
            <person name="Chen H."/>
            <person name="Chen S."/>
            <person name="Zhou L."/>
            <person name="Zhou L."/>
            <person name="Ni X."/>
            <person name="Tian J."/>
            <person name="Zhou Y."/>
            <person name="Sheng Y."/>
            <person name="Liu T."/>
            <person name="Pan Y."/>
            <person name="Xia L."/>
            <person name="Li J."/>
            <person name="Zhao F."/>
            <person name="Cao W."/>
        </authorList>
    </citation>
    <scope>NUCLEOTIDE SEQUENCE</scope>
    <source>
        <strain evidence="11">Rmic-2018</strain>
        <tissue evidence="11">Larvae</tissue>
    </source>
</reference>
<evidence type="ECO:0000256" key="7">
    <source>
        <dbReference type="PIRSR" id="PIRSR600997-1"/>
    </source>
</evidence>
<evidence type="ECO:0000313" key="11">
    <source>
        <dbReference type="EMBL" id="KAH8032374.1"/>
    </source>
</evidence>
<dbReference type="InterPro" id="IPR002018">
    <property type="entry name" value="CarbesteraseB"/>
</dbReference>
<dbReference type="GO" id="GO:0005615">
    <property type="term" value="C:extracellular space"/>
    <property type="evidence" value="ECO:0007669"/>
    <property type="project" value="TreeGrafter"/>
</dbReference>
<feature type="domain" description="Carboxylesterase type B" evidence="10">
    <location>
        <begin position="25"/>
        <end position="496"/>
    </location>
</feature>
<dbReference type="GO" id="GO:0005886">
    <property type="term" value="C:plasma membrane"/>
    <property type="evidence" value="ECO:0007669"/>
    <property type="project" value="TreeGrafter"/>
</dbReference>
<feature type="active site" description="Charge relay system" evidence="7">
    <location>
        <position position="343"/>
    </location>
</feature>
<comment type="similarity">
    <text evidence="1 8">Belongs to the type-B carboxylesterase/lipase family.</text>
</comment>
<feature type="compositionally biased region" description="Basic and acidic residues" evidence="9">
    <location>
        <begin position="528"/>
        <end position="544"/>
    </location>
</feature>
<dbReference type="Gene3D" id="3.40.50.1820">
    <property type="entry name" value="alpha/beta hydrolase"/>
    <property type="match status" value="1"/>
</dbReference>
<feature type="chain" id="PRO_5039961270" description="Carboxylic ester hydrolase" evidence="8">
    <location>
        <begin position="22"/>
        <end position="544"/>
    </location>
</feature>
<evidence type="ECO:0000256" key="8">
    <source>
        <dbReference type="RuleBase" id="RU361235"/>
    </source>
</evidence>
<evidence type="ECO:0000256" key="5">
    <source>
        <dbReference type="ARBA" id="ARBA00023180"/>
    </source>
</evidence>
<feature type="active site" description="Acyl-ester intermediate" evidence="7">
    <location>
        <position position="212"/>
    </location>
</feature>
<dbReference type="VEuPathDB" id="VectorBase:LOC119165487"/>
<dbReference type="PROSITE" id="PS00122">
    <property type="entry name" value="CARBOXYLESTERASE_B_1"/>
    <property type="match status" value="1"/>
</dbReference>
<dbReference type="EMBL" id="JABSTU010000005">
    <property type="protein sequence ID" value="KAH8032374.1"/>
    <property type="molecule type" value="Genomic_DNA"/>
</dbReference>
<feature type="active site" description="Charge relay system" evidence="7">
    <location>
        <position position="457"/>
    </location>
</feature>
<dbReference type="GO" id="GO:0006581">
    <property type="term" value="P:acetylcholine catabolic process"/>
    <property type="evidence" value="ECO:0007669"/>
    <property type="project" value="TreeGrafter"/>
</dbReference>
<dbReference type="InterPro" id="IPR000997">
    <property type="entry name" value="Cholinesterase"/>
</dbReference>
<keyword evidence="12" id="KW-1185">Reference proteome</keyword>
<dbReference type="InterPro" id="IPR019826">
    <property type="entry name" value="Carboxylesterase_B_AS"/>
</dbReference>
<feature type="signal peptide" evidence="8">
    <location>
        <begin position="1"/>
        <end position="21"/>
    </location>
</feature>
<dbReference type="Pfam" id="PF00135">
    <property type="entry name" value="COesterase"/>
    <property type="match status" value="1"/>
</dbReference>
<dbReference type="PRINTS" id="PR00878">
    <property type="entry name" value="CHOLNESTRASE"/>
</dbReference>
<dbReference type="PANTHER" id="PTHR43918:SF4">
    <property type="entry name" value="CARBOXYLIC ESTER HYDROLASE"/>
    <property type="match status" value="1"/>
</dbReference>
<accession>A0A9J6EDA1</accession>
<dbReference type="SUPFAM" id="SSF53474">
    <property type="entry name" value="alpha/beta-Hydrolases"/>
    <property type="match status" value="1"/>
</dbReference>
<dbReference type="AlphaFoldDB" id="A0A9J6EDA1"/>
<evidence type="ECO:0000256" key="2">
    <source>
        <dbReference type="ARBA" id="ARBA00022487"/>
    </source>
</evidence>
<evidence type="ECO:0000256" key="6">
    <source>
        <dbReference type="ARBA" id="ARBA00048484"/>
    </source>
</evidence>
<evidence type="ECO:0000259" key="10">
    <source>
        <dbReference type="Pfam" id="PF00135"/>
    </source>
</evidence>
<evidence type="ECO:0000256" key="4">
    <source>
        <dbReference type="ARBA" id="ARBA00023157"/>
    </source>
</evidence>
<comment type="caution">
    <text evidence="11">The sequence shown here is derived from an EMBL/GenBank/DDBJ whole genome shotgun (WGS) entry which is preliminary data.</text>
</comment>
<reference evidence="11" key="1">
    <citation type="journal article" date="2020" name="Cell">
        <title>Large-Scale Comparative Analyses of Tick Genomes Elucidate Their Genetic Diversity and Vector Capacities.</title>
        <authorList>
            <consortium name="Tick Genome and Microbiome Consortium (TIGMIC)"/>
            <person name="Jia N."/>
            <person name="Wang J."/>
            <person name="Shi W."/>
            <person name="Du L."/>
            <person name="Sun Y."/>
            <person name="Zhan W."/>
            <person name="Jiang J.F."/>
            <person name="Wang Q."/>
            <person name="Zhang B."/>
            <person name="Ji P."/>
            <person name="Bell-Sakyi L."/>
            <person name="Cui X.M."/>
            <person name="Yuan T.T."/>
            <person name="Jiang B.G."/>
            <person name="Yang W.F."/>
            <person name="Lam T.T."/>
            <person name="Chang Q.C."/>
            <person name="Ding S.J."/>
            <person name="Wang X.J."/>
            <person name="Zhu J.G."/>
            <person name="Ruan X.D."/>
            <person name="Zhao L."/>
            <person name="Wei J.T."/>
            <person name="Ye R.Z."/>
            <person name="Que T.C."/>
            <person name="Du C.H."/>
            <person name="Zhou Y.H."/>
            <person name="Cheng J.X."/>
            <person name="Dai P.F."/>
            <person name="Guo W.B."/>
            <person name="Han X.H."/>
            <person name="Huang E.J."/>
            <person name="Li L.F."/>
            <person name="Wei W."/>
            <person name="Gao Y.C."/>
            <person name="Liu J.Z."/>
            <person name="Shao H.Z."/>
            <person name="Wang X."/>
            <person name="Wang C.C."/>
            <person name="Yang T.C."/>
            <person name="Huo Q.B."/>
            <person name="Li W."/>
            <person name="Chen H.Y."/>
            <person name="Chen S.E."/>
            <person name="Zhou L.G."/>
            <person name="Ni X.B."/>
            <person name="Tian J.H."/>
            <person name="Sheng Y."/>
            <person name="Liu T."/>
            <person name="Pan Y.S."/>
            <person name="Xia L.Y."/>
            <person name="Li J."/>
            <person name="Zhao F."/>
            <person name="Cao W.C."/>
        </authorList>
    </citation>
    <scope>NUCLEOTIDE SEQUENCE</scope>
    <source>
        <strain evidence="11">Rmic-2018</strain>
    </source>
</reference>
<evidence type="ECO:0000313" key="12">
    <source>
        <dbReference type="Proteomes" id="UP000821866"/>
    </source>
</evidence>
<sequence>MMEVAKALVTVLFVGLLNTEAQDVERTTAEGRVLGRVVYTLGKAVEEYRGIPFAEPPVGHLRFRPPKPKAAWEGTLNATGRSTACHQVTVPGITLDGATITEDCLHLNIWVPKSAIDAISRRPVLVWIHGGGLTFGTANERIYNGSALSALGDVLVVAMNYRLGILGFMNANTPEAPGNVGFLDQNMALRWVHRNIEYFGGDRERVTLFGESAGSISTHAHILSPVSKGLFKRAVLMSGIMYSIDNWETVEESMAKADKVAFAVGCSRQGSMSLSSNPEEIVDCMRRIPAAQLFNASVDVAAPKFAPFSATYHNEFFPRNPLVAVKRGFFPEVDVIVGVTSDEAAGLLLLPPVKELLVEDLNASSTKEITDSLRAAMWKFLKGDLPYVLQNYEDDVTEGDRNSLRRQHIDYVSDRLFNCPVQFFSEQHSKKGNKVFVYVFNQKWSKFSFPGWMRVPHAFDLPFVFGQPYAEDPSSVDGRMSEAIIRMLRSFSENGHWLHDQDSREARELANITGLRKRRQPAGAPDVQSERQKGPRWGDHTCRS</sequence>
<evidence type="ECO:0000256" key="9">
    <source>
        <dbReference type="SAM" id="MobiDB-lite"/>
    </source>
</evidence>
<dbReference type="InterPro" id="IPR050654">
    <property type="entry name" value="AChE-related_enzymes"/>
</dbReference>
<keyword evidence="5" id="KW-0325">Glycoprotein</keyword>
<keyword evidence="3 8" id="KW-0378">Hydrolase</keyword>
<dbReference type="InterPro" id="IPR029058">
    <property type="entry name" value="AB_hydrolase_fold"/>
</dbReference>
<keyword evidence="2" id="KW-0719">Serine esterase</keyword>
<proteinExistence type="inferred from homology"/>
<dbReference type="PANTHER" id="PTHR43918">
    <property type="entry name" value="ACETYLCHOLINESTERASE"/>
    <property type="match status" value="1"/>
</dbReference>
<organism evidence="11 12">
    <name type="scientific">Rhipicephalus microplus</name>
    <name type="common">Cattle tick</name>
    <name type="synonym">Boophilus microplus</name>
    <dbReference type="NCBI Taxonomy" id="6941"/>
    <lineage>
        <taxon>Eukaryota</taxon>
        <taxon>Metazoa</taxon>
        <taxon>Ecdysozoa</taxon>
        <taxon>Arthropoda</taxon>
        <taxon>Chelicerata</taxon>
        <taxon>Arachnida</taxon>
        <taxon>Acari</taxon>
        <taxon>Parasitiformes</taxon>
        <taxon>Ixodida</taxon>
        <taxon>Ixodoidea</taxon>
        <taxon>Ixodidae</taxon>
        <taxon>Rhipicephalinae</taxon>
        <taxon>Rhipicephalus</taxon>
        <taxon>Boophilus</taxon>
    </lineage>
</organism>